<evidence type="ECO:0000313" key="3">
    <source>
        <dbReference type="Proteomes" id="UP001595713"/>
    </source>
</evidence>
<organism evidence="2 3">
    <name type="scientific">Sphingomonas hylomeconis</name>
    <dbReference type="NCBI Taxonomy" id="1395958"/>
    <lineage>
        <taxon>Bacteria</taxon>
        <taxon>Pseudomonadati</taxon>
        <taxon>Pseudomonadota</taxon>
        <taxon>Alphaproteobacteria</taxon>
        <taxon>Sphingomonadales</taxon>
        <taxon>Sphingomonadaceae</taxon>
        <taxon>Sphingomonas</taxon>
    </lineage>
</organism>
<evidence type="ECO:0000259" key="1">
    <source>
        <dbReference type="Pfam" id="PF01402"/>
    </source>
</evidence>
<gene>
    <name evidence="2" type="ORF">ACFONA_03640</name>
</gene>
<dbReference type="InterPro" id="IPR010985">
    <property type="entry name" value="Ribbon_hlx_hlx"/>
</dbReference>
<reference evidence="3" key="1">
    <citation type="journal article" date="2019" name="Int. J. Syst. Evol. Microbiol.">
        <title>The Global Catalogue of Microorganisms (GCM) 10K type strain sequencing project: providing services to taxonomists for standard genome sequencing and annotation.</title>
        <authorList>
            <consortium name="The Broad Institute Genomics Platform"/>
            <consortium name="The Broad Institute Genome Sequencing Center for Infectious Disease"/>
            <person name="Wu L."/>
            <person name="Ma J."/>
        </authorList>
    </citation>
    <scope>NUCLEOTIDE SEQUENCE [LARGE SCALE GENOMIC DNA]</scope>
    <source>
        <strain evidence="3">KCTC 42739</strain>
    </source>
</reference>
<dbReference type="EMBL" id="JBHRXP010000001">
    <property type="protein sequence ID" value="MFC3579247.1"/>
    <property type="molecule type" value="Genomic_DNA"/>
</dbReference>
<keyword evidence="3" id="KW-1185">Reference proteome</keyword>
<sequence>MARVTIRIDDETYDRLCRRALRTGRTLSDVIRPSLRRITEPGEVRELDPQDARLALTAYLLSLTLIDLETRALEGHAKGLAKARALLLRWGVPEDVCALAMDDLEVRHGRSEG</sequence>
<feature type="domain" description="Ribbon-helix-helix protein CopG" evidence="1">
    <location>
        <begin position="3"/>
        <end position="36"/>
    </location>
</feature>
<accession>A0ABV7SSK5</accession>
<proteinExistence type="predicted"/>
<dbReference type="RefSeq" id="WP_261295218.1">
    <property type="nucleotide sequence ID" value="NZ_JANQBK010000014.1"/>
</dbReference>
<comment type="caution">
    <text evidence="2">The sequence shown here is derived from an EMBL/GenBank/DDBJ whole genome shotgun (WGS) entry which is preliminary data.</text>
</comment>
<dbReference type="Pfam" id="PF01402">
    <property type="entry name" value="RHH_1"/>
    <property type="match status" value="1"/>
</dbReference>
<dbReference type="InterPro" id="IPR002145">
    <property type="entry name" value="CopG"/>
</dbReference>
<evidence type="ECO:0000313" key="2">
    <source>
        <dbReference type="EMBL" id="MFC3579247.1"/>
    </source>
</evidence>
<dbReference type="Proteomes" id="UP001595713">
    <property type="component" value="Unassembled WGS sequence"/>
</dbReference>
<protein>
    <submittedName>
        <fullName evidence="2">Ribbon-helix-helix protein, CopG family</fullName>
    </submittedName>
</protein>
<dbReference type="SUPFAM" id="SSF47598">
    <property type="entry name" value="Ribbon-helix-helix"/>
    <property type="match status" value="1"/>
</dbReference>
<name>A0ABV7SSK5_9SPHN</name>